<dbReference type="GO" id="GO:0016491">
    <property type="term" value="F:oxidoreductase activity"/>
    <property type="evidence" value="ECO:0007669"/>
    <property type="project" value="InterPro"/>
</dbReference>
<evidence type="ECO:0000259" key="1">
    <source>
        <dbReference type="Pfam" id="PF04945"/>
    </source>
</evidence>
<dbReference type="Pfam" id="PF04945">
    <property type="entry name" value="YHS"/>
    <property type="match status" value="1"/>
</dbReference>
<comment type="caution">
    <text evidence="2">The sequence shown here is derived from an EMBL/GenBank/DDBJ whole genome shotgun (WGS) entry which is preliminary data.</text>
</comment>
<dbReference type="InterPro" id="IPR007029">
    <property type="entry name" value="YHS_dom"/>
</dbReference>
<reference evidence="2 3" key="2">
    <citation type="submission" date="2019-09" db="EMBL/GenBank/DDBJ databases">
        <authorList>
            <person name="Jin C."/>
        </authorList>
    </citation>
    <scope>NUCLEOTIDE SEQUENCE [LARGE SCALE GENOMIC DNA]</scope>
    <source>
        <strain evidence="2 3">BN140078</strain>
    </source>
</reference>
<dbReference type="InterPro" id="IPR009078">
    <property type="entry name" value="Ferritin-like_SF"/>
</dbReference>
<proteinExistence type="predicted"/>
<sequence length="48" mass="5441">MGDPVCQMPYDTSYHEFSVYKGDTVNFCSPTCKGVFDKNPDKYAVNLK</sequence>
<dbReference type="InterPro" id="IPR012348">
    <property type="entry name" value="RNR-like"/>
</dbReference>
<dbReference type="Gene3D" id="1.10.620.20">
    <property type="entry name" value="Ribonucleotide Reductase, subunit A"/>
    <property type="match status" value="1"/>
</dbReference>
<feature type="domain" description="YHS" evidence="1">
    <location>
        <begin position="1"/>
        <end position="44"/>
    </location>
</feature>
<reference evidence="2 3" key="1">
    <citation type="submission" date="2019-09" db="EMBL/GenBank/DDBJ databases">
        <title>Chitinophaga ginsengihumi sp. nov., isolated from soil of ginseng rhizosphere.</title>
        <authorList>
            <person name="Lee J."/>
        </authorList>
    </citation>
    <scope>NUCLEOTIDE SEQUENCE [LARGE SCALE GENOMIC DNA]</scope>
    <source>
        <strain evidence="2 3">BN140078</strain>
    </source>
</reference>
<evidence type="ECO:0000313" key="3">
    <source>
        <dbReference type="Proteomes" id="UP000324611"/>
    </source>
</evidence>
<dbReference type="AlphaFoldDB" id="A0A5B2W3T1"/>
<dbReference type="SUPFAM" id="SSF47240">
    <property type="entry name" value="Ferritin-like"/>
    <property type="match status" value="1"/>
</dbReference>
<accession>A0A5B2W3T1</accession>
<gene>
    <name evidence="2" type="ORF">F0L74_00345</name>
</gene>
<dbReference type="EMBL" id="VUOC01000001">
    <property type="protein sequence ID" value="KAA2245794.1"/>
    <property type="molecule type" value="Genomic_DNA"/>
</dbReference>
<organism evidence="2 3">
    <name type="scientific">Chitinophaga agrisoli</name>
    <dbReference type="NCBI Taxonomy" id="2607653"/>
    <lineage>
        <taxon>Bacteria</taxon>
        <taxon>Pseudomonadati</taxon>
        <taxon>Bacteroidota</taxon>
        <taxon>Chitinophagia</taxon>
        <taxon>Chitinophagales</taxon>
        <taxon>Chitinophagaceae</taxon>
        <taxon>Chitinophaga</taxon>
    </lineage>
</organism>
<name>A0A5B2W3T1_9BACT</name>
<dbReference type="Proteomes" id="UP000324611">
    <property type="component" value="Unassembled WGS sequence"/>
</dbReference>
<evidence type="ECO:0000313" key="2">
    <source>
        <dbReference type="EMBL" id="KAA2245794.1"/>
    </source>
</evidence>
<keyword evidence="3" id="KW-1185">Reference proteome</keyword>
<protein>
    <submittedName>
        <fullName evidence="2">YHS domain-containing protein</fullName>
    </submittedName>
</protein>